<dbReference type="InterPro" id="IPR007407">
    <property type="entry name" value="DUF459"/>
</dbReference>
<feature type="transmembrane region" description="Helical" evidence="9">
    <location>
        <begin position="317"/>
        <end position="336"/>
    </location>
</feature>
<keyword evidence="6 9" id="KW-0472">Membrane</keyword>
<evidence type="ECO:0000256" key="2">
    <source>
        <dbReference type="ARBA" id="ARBA00022475"/>
    </source>
</evidence>
<feature type="transmembrane region" description="Helical" evidence="9">
    <location>
        <begin position="94"/>
        <end position="113"/>
    </location>
</feature>
<feature type="transmembrane region" description="Helical" evidence="9">
    <location>
        <begin position="158"/>
        <end position="179"/>
    </location>
</feature>
<keyword evidence="2" id="KW-1003">Cell membrane</keyword>
<evidence type="ECO:0000256" key="6">
    <source>
        <dbReference type="ARBA" id="ARBA00023136"/>
    </source>
</evidence>
<evidence type="ECO:0000256" key="8">
    <source>
        <dbReference type="SAM" id="MobiDB-lite"/>
    </source>
</evidence>
<dbReference type="PANTHER" id="PTHR23028:SF53">
    <property type="entry name" value="ACYL_TRANSF_3 DOMAIN-CONTAINING PROTEIN"/>
    <property type="match status" value="1"/>
</dbReference>
<feature type="transmembrane region" description="Helical" evidence="9">
    <location>
        <begin position="211"/>
        <end position="233"/>
    </location>
</feature>
<dbReference type="EMBL" id="CAEZUP010000081">
    <property type="protein sequence ID" value="CAB4618614.1"/>
    <property type="molecule type" value="Genomic_DNA"/>
</dbReference>
<evidence type="ECO:0000256" key="7">
    <source>
        <dbReference type="ARBA" id="ARBA00023315"/>
    </source>
</evidence>
<dbReference type="Gene3D" id="3.40.50.1110">
    <property type="entry name" value="SGNH hydrolase"/>
    <property type="match status" value="1"/>
</dbReference>
<evidence type="ECO:0000256" key="5">
    <source>
        <dbReference type="ARBA" id="ARBA00022989"/>
    </source>
</evidence>
<feature type="transmembrane region" description="Helical" evidence="9">
    <location>
        <begin position="55"/>
        <end position="73"/>
    </location>
</feature>
<feature type="transmembrane region" description="Helical" evidence="9">
    <location>
        <begin position="186"/>
        <end position="205"/>
    </location>
</feature>
<name>A0A6J6I5B8_9ZZZZ</name>
<dbReference type="Pfam" id="PF01757">
    <property type="entry name" value="Acyl_transf_3"/>
    <property type="match status" value="1"/>
</dbReference>
<keyword evidence="5 9" id="KW-1133">Transmembrane helix</keyword>
<organism evidence="11">
    <name type="scientific">freshwater metagenome</name>
    <dbReference type="NCBI Taxonomy" id="449393"/>
    <lineage>
        <taxon>unclassified sequences</taxon>
        <taxon>metagenomes</taxon>
        <taxon>ecological metagenomes</taxon>
    </lineage>
</organism>
<proteinExistence type="predicted"/>
<evidence type="ECO:0000313" key="11">
    <source>
        <dbReference type="EMBL" id="CAB4618614.1"/>
    </source>
</evidence>
<dbReference type="GO" id="GO:0016747">
    <property type="term" value="F:acyltransferase activity, transferring groups other than amino-acyl groups"/>
    <property type="evidence" value="ECO:0007669"/>
    <property type="project" value="InterPro"/>
</dbReference>
<keyword evidence="4 9" id="KW-0812">Transmembrane</keyword>
<feature type="transmembrane region" description="Helical" evidence="9">
    <location>
        <begin position="380"/>
        <end position="402"/>
    </location>
</feature>
<dbReference type="Pfam" id="PF04311">
    <property type="entry name" value="DUF459"/>
    <property type="match status" value="1"/>
</dbReference>
<sequence length="667" mass="72688">MTDTALGREDSAANVSSRPSNAMPHLPGLDGLRGLAVIGVLLFHGGFVWAKGGFLGVSTFFTLSGFLITNLLVREWDRSEGIDLGRFWTRRFRRLLPAALIAIALVGVVWWRIGSPEQLSNLRVDMLAALGYVANWRFLTGGQSYADLFLSPSPLQHFWSLAIEEQFYVIFPLFVIVVMKFGGRRLLTTLLVAATGASVMLEVVLRNSVDRVYYGTDTRAAELLLGCLLAVWWSGRQRPPIGRHGHANGEEPALWIDVLGGLAIVGMFWAWFAVPESSMGLARGGFPLYACGTTAIIFAVTRRGFVARLLSIAVLRWAGMISYGLYLYHWPIFLWLDTERTGIDNQVVLFALRMSVTIVIALGSYFLVEDPIRRGTMLKTGRSALIAALAGAVLVAAVAFMVTLNPPASEIPYANFEVGSQQSEVIEGERPTQTIEPTVAGANADSVLWLGDSGAYDAAPAVAAAYTASGTRQFVSGAFPGFGLTNPKIDWRTEWSVLAGKHRPTLVLIMLGAWDLGFQKDNGDAAYLEIVKEATELFTSRGAKVLWISMLPGGTTPTRDVDRVIELVPSYFAENVAYVDIESSLRRPDGEFGDYPRSYVDAAGQTVLLRKPDSWHLCPVGAARVADDINAETAMIGWSNRAATGWETGTWTTDARYDDPKGGCVVG</sequence>
<dbReference type="PANTHER" id="PTHR23028">
    <property type="entry name" value="ACETYLTRANSFERASE"/>
    <property type="match status" value="1"/>
</dbReference>
<feature type="domain" description="Acyltransferase 3" evidence="10">
    <location>
        <begin position="27"/>
        <end position="361"/>
    </location>
</feature>
<keyword evidence="3" id="KW-0808">Transferase</keyword>
<feature type="transmembrane region" description="Helical" evidence="9">
    <location>
        <begin position="286"/>
        <end position="305"/>
    </location>
</feature>
<feature type="compositionally biased region" description="Basic and acidic residues" evidence="8">
    <location>
        <begin position="1"/>
        <end position="11"/>
    </location>
</feature>
<dbReference type="GO" id="GO:0005886">
    <property type="term" value="C:plasma membrane"/>
    <property type="evidence" value="ECO:0007669"/>
    <property type="project" value="UniProtKB-SubCell"/>
</dbReference>
<reference evidence="11" key="1">
    <citation type="submission" date="2020-05" db="EMBL/GenBank/DDBJ databases">
        <authorList>
            <person name="Chiriac C."/>
            <person name="Salcher M."/>
            <person name="Ghai R."/>
            <person name="Kavagutti S V."/>
        </authorList>
    </citation>
    <scope>NUCLEOTIDE SEQUENCE</scope>
</reference>
<dbReference type="GO" id="GO:0009103">
    <property type="term" value="P:lipopolysaccharide biosynthetic process"/>
    <property type="evidence" value="ECO:0007669"/>
    <property type="project" value="TreeGrafter"/>
</dbReference>
<feature type="region of interest" description="Disordered" evidence="8">
    <location>
        <begin position="1"/>
        <end position="20"/>
    </location>
</feature>
<dbReference type="InterPro" id="IPR050879">
    <property type="entry name" value="Acyltransferase_3"/>
</dbReference>
<accession>A0A6J6I5B8</accession>
<comment type="subcellular location">
    <subcellularLocation>
        <location evidence="1">Cell membrane</location>
        <topology evidence="1">Multi-pass membrane protein</topology>
    </subcellularLocation>
</comment>
<feature type="transmembrane region" description="Helical" evidence="9">
    <location>
        <begin position="348"/>
        <end position="368"/>
    </location>
</feature>
<keyword evidence="7" id="KW-0012">Acyltransferase</keyword>
<dbReference type="InterPro" id="IPR002656">
    <property type="entry name" value="Acyl_transf_3_dom"/>
</dbReference>
<evidence type="ECO:0000256" key="3">
    <source>
        <dbReference type="ARBA" id="ARBA00022679"/>
    </source>
</evidence>
<evidence type="ECO:0000256" key="1">
    <source>
        <dbReference type="ARBA" id="ARBA00004651"/>
    </source>
</evidence>
<evidence type="ECO:0000259" key="10">
    <source>
        <dbReference type="Pfam" id="PF01757"/>
    </source>
</evidence>
<dbReference type="InterPro" id="IPR036514">
    <property type="entry name" value="SGNH_hydro_sf"/>
</dbReference>
<evidence type="ECO:0000256" key="9">
    <source>
        <dbReference type="SAM" id="Phobius"/>
    </source>
</evidence>
<feature type="transmembrane region" description="Helical" evidence="9">
    <location>
        <begin position="254"/>
        <end position="274"/>
    </location>
</feature>
<gene>
    <name evidence="11" type="ORF">UFOPK1835_01588</name>
</gene>
<dbReference type="AlphaFoldDB" id="A0A6J6I5B8"/>
<dbReference type="SUPFAM" id="SSF52266">
    <property type="entry name" value="SGNH hydrolase"/>
    <property type="match status" value="1"/>
</dbReference>
<protein>
    <submittedName>
        <fullName evidence="11">Unannotated protein</fullName>
    </submittedName>
</protein>
<evidence type="ECO:0000256" key="4">
    <source>
        <dbReference type="ARBA" id="ARBA00022692"/>
    </source>
</evidence>